<name>A0A8H5WVG4_FUSCI</name>
<dbReference type="EMBL" id="JAAQPE010000262">
    <property type="protein sequence ID" value="KAF5673546.1"/>
    <property type="molecule type" value="Genomic_DNA"/>
</dbReference>
<evidence type="ECO:0000256" key="2">
    <source>
        <dbReference type="SAM" id="MobiDB-lite"/>
    </source>
</evidence>
<reference evidence="4" key="1">
    <citation type="journal article" date="2020" name="BMC Genomics">
        <title>Correction to: Identification and distribution of gene clusters required for synthesis of sphingolipid metabolism inhibitors in diverse species of the filamentous fungus Fusarium.</title>
        <authorList>
            <person name="Kim H.S."/>
            <person name="Lohmar J.M."/>
            <person name="Busman M."/>
            <person name="Brown D.W."/>
            <person name="Naumann T.A."/>
            <person name="Divon H.H."/>
            <person name="Lysoe E."/>
            <person name="Uhlig S."/>
            <person name="Proctor R.H."/>
        </authorList>
    </citation>
    <scope>NUCLEOTIDE SEQUENCE [LARGE SCALE GENOMIC DNA]</scope>
    <source>
        <strain evidence="4">NRRL 25331</strain>
    </source>
</reference>
<proteinExistence type="predicted"/>
<keyword evidence="1" id="KW-0732">Signal</keyword>
<comment type="caution">
    <text evidence="3">The sequence shown here is derived from an EMBL/GenBank/DDBJ whole genome shotgun (WGS) entry which is preliminary data.</text>
</comment>
<evidence type="ECO:0000313" key="4">
    <source>
        <dbReference type="Proteomes" id="UP000572754"/>
    </source>
</evidence>
<accession>A0A8H5WVG4</accession>
<dbReference type="Proteomes" id="UP000572754">
    <property type="component" value="Unassembled WGS sequence"/>
</dbReference>
<feature type="region of interest" description="Disordered" evidence="2">
    <location>
        <begin position="604"/>
        <end position="626"/>
    </location>
</feature>
<evidence type="ECO:0000313" key="3">
    <source>
        <dbReference type="EMBL" id="KAF5673546.1"/>
    </source>
</evidence>
<feature type="region of interest" description="Disordered" evidence="2">
    <location>
        <begin position="642"/>
        <end position="661"/>
    </location>
</feature>
<keyword evidence="4" id="KW-1185">Reference proteome</keyword>
<organism evidence="3 4">
    <name type="scientific">Fusarium circinatum</name>
    <name type="common">Pitch canker fungus</name>
    <name type="synonym">Gibberella circinata</name>
    <dbReference type="NCBI Taxonomy" id="48490"/>
    <lineage>
        <taxon>Eukaryota</taxon>
        <taxon>Fungi</taxon>
        <taxon>Dikarya</taxon>
        <taxon>Ascomycota</taxon>
        <taxon>Pezizomycotina</taxon>
        <taxon>Sordariomycetes</taxon>
        <taxon>Hypocreomycetidae</taxon>
        <taxon>Hypocreales</taxon>
        <taxon>Nectriaceae</taxon>
        <taxon>Fusarium</taxon>
        <taxon>Fusarium fujikuroi species complex</taxon>
    </lineage>
</organism>
<dbReference type="InterPro" id="IPR050966">
    <property type="entry name" value="Glutamyl_endopeptidase"/>
</dbReference>
<dbReference type="InterPro" id="IPR009003">
    <property type="entry name" value="Peptidase_S1_PA"/>
</dbReference>
<dbReference type="SUPFAM" id="SSF50494">
    <property type="entry name" value="Trypsin-like serine proteases"/>
    <property type="match status" value="1"/>
</dbReference>
<dbReference type="InterPro" id="IPR043504">
    <property type="entry name" value="Peptidase_S1_PA_chymotrypsin"/>
</dbReference>
<feature type="compositionally biased region" description="Polar residues" evidence="2">
    <location>
        <begin position="574"/>
        <end position="585"/>
    </location>
</feature>
<reference evidence="3 4" key="2">
    <citation type="submission" date="2020-05" db="EMBL/GenBank/DDBJ databases">
        <title>Identification and distribution of gene clusters putatively required for synthesis of sphingolipid metabolism inhibitors in phylogenetically diverse species of the filamentous fungus Fusarium.</title>
        <authorList>
            <person name="Kim H.-S."/>
            <person name="Busman M."/>
            <person name="Brown D.W."/>
            <person name="Divon H."/>
            <person name="Uhlig S."/>
            <person name="Proctor R.H."/>
        </authorList>
    </citation>
    <scope>NUCLEOTIDE SEQUENCE [LARGE SCALE GENOMIC DNA]</scope>
    <source>
        <strain evidence="3 4">NRRL 25331</strain>
    </source>
</reference>
<protein>
    <submittedName>
        <fullName evidence="3">ATP synthase F1</fullName>
    </submittedName>
</protein>
<feature type="region of interest" description="Disordered" evidence="2">
    <location>
        <begin position="547"/>
        <end position="585"/>
    </location>
</feature>
<evidence type="ECO:0000256" key="1">
    <source>
        <dbReference type="ARBA" id="ARBA00022729"/>
    </source>
</evidence>
<dbReference type="PANTHER" id="PTHR15462:SF8">
    <property type="entry name" value="SERINE PROTEASE"/>
    <property type="match status" value="1"/>
</dbReference>
<dbReference type="Gene3D" id="2.40.10.10">
    <property type="entry name" value="Trypsin-like serine proteases"/>
    <property type="match status" value="2"/>
</dbReference>
<sequence length="661" mass="71273">MSTSTAQSIFGRWSLASVDNKPAADILRIGASADGIETALVDDSRIPVQISDIRPGGKYYSIVKLQIKFEKQLSSDNRWAQGTGWLIASDLVITAGHCTYDHTYNFGKAVKIRAYIGYNGKHVTPINYNPTAAAFKDWKLGVVGYPDDKTLDDEPGAQMYEMFKETTCDLSKTSLNMLEHTISFGPGQSGSPVLIDGQNMSIGTNVYGLGTSNSASVIRGEYGNYYKSMVDALSSTEAPVTTRNGVEYIKTTQPEDAITNEPAGDEESFWGCVNNVVNIGAKSTSLSVIGKLTSGKTEDAFDDKLGPPALTTADYKYHASRAILGEAALQTFLKMGPRQTHKYDMISKMQARYKKAHYLVPHVATLIAPAVTEPALRIAVDSQASDNAPKTYPTMPPTEDAFDSPIQPFVDGLMKSVHNQEEQEDFFGFLSGIAKTAANVVSTDAPIISAVGSIADAIGGGAEDSFEPDSGDLALHVEVLCHRALLGDAALYALMTVPTKDIQEERFFGDLIDTVKNIGSTVIKVAPTVIKTITPIVQNLGNHQVTDLGGEDSRPMIPSLLAPSGSASGIHEAASQTQRQSKATRLSTEILISTHRWLSRHVLRQEKNPDPGGQPNRSDQAKTADDYWAEADKILNSLTNILEERPTAGDPSKRVDTAFGG</sequence>
<gene>
    <name evidence="3" type="ORF">FCIRC_8009</name>
</gene>
<dbReference type="PANTHER" id="PTHR15462">
    <property type="entry name" value="SERINE PROTEASE"/>
    <property type="match status" value="1"/>
</dbReference>
<dbReference type="AlphaFoldDB" id="A0A8H5WVG4"/>